<keyword evidence="4" id="KW-0646">Protease inhibitor</keyword>
<dbReference type="Gene3D" id="3.10.450.10">
    <property type="match status" value="1"/>
</dbReference>
<dbReference type="Proteomes" id="UP000290189">
    <property type="component" value="Unassembled WGS sequence"/>
</dbReference>
<reference evidence="7 8" key="1">
    <citation type="submission" date="2018-03" db="EMBL/GenBank/DDBJ databases">
        <authorList>
            <person name="Fogelqvist J."/>
        </authorList>
    </citation>
    <scope>NUCLEOTIDE SEQUENCE [LARGE SCALE GENOMIC DNA]</scope>
</reference>
<gene>
    <name evidence="7" type="ORF">PLBR_LOCUS1025</name>
</gene>
<proteinExistence type="inferred from homology"/>
<dbReference type="CDD" id="cd00042">
    <property type="entry name" value="CY"/>
    <property type="match status" value="1"/>
</dbReference>
<dbReference type="SMART" id="SM00043">
    <property type="entry name" value="CY"/>
    <property type="match status" value="1"/>
</dbReference>
<dbReference type="EMBL" id="OVEO01000002">
    <property type="protein sequence ID" value="SPQ93810.1"/>
    <property type="molecule type" value="Genomic_DNA"/>
</dbReference>
<comment type="similarity">
    <text evidence="2">Belongs to the cystatin family.</text>
</comment>
<evidence type="ECO:0000313" key="8">
    <source>
        <dbReference type="Proteomes" id="UP000290189"/>
    </source>
</evidence>
<dbReference type="PANTHER" id="PTHR11414:SF21">
    <property type="entry name" value="CYSTATIN 14A, TANDEM DUPLICATE 1-RELATED"/>
    <property type="match status" value="1"/>
</dbReference>
<evidence type="ECO:0000313" key="7">
    <source>
        <dbReference type="EMBL" id="SPQ93810.1"/>
    </source>
</evidence>
<dbReference type="AlphaFoldDB" id="A0A3P3Y1C1"/>
<dbReference type="GO" id="GO:0004869">
    <property type="term" value="F:cysteine-type endopeptidase inhibitor activity"/>
    <property type="evidence" value="ECO:0007669"/>
    <property type="project" value="UniProtKB-KW"/>
</dbReference>
<dbReference type="InterPro" id="IPR046350">
    <property type="entry name" value="Cystatin_sf"/>
</dbReference>
<accession>A0A3P3Y1C1</accession>
<feature type="domain" description="Cystatin" evidence="6">
    <location>
        <begin position="27"/>
        <end position="113"/>
    </location>
</feature>
<keyword evidence="3" id="KW-0963">Cytoplasm</keyword>
<evidence type="ECO:0000256" key="1">
    <source>
        <dbReference type="ARBA" id="ARBA00004496"/>
    </source>
</evidence>
<dbReference type="PANTHER" id="PTHR11414">
    <property type="entry name" value="CYSTATIN FAMILY MEMBER"/>
    <property type="match status" value="1"/>
</dbReference>
<dbReference type="InterPro" id="IPR001713">
    <property type="entry name" value="Prot_inh_stefin"/>
</dbReference>
<dbReference type="PRINTS" id="PR00295">
    <property type="entry name" value="STEFINA"/>
</dbReference>
<evidence type="ECO:0000256" key="4">
    <source>
        <dbReference type="ARBA" id="ARBA00022690"/>
    </source>
</evidence>
<organism evidence="7 8">
    <name type="scientific">Plasmodiophora brassicae</name>
    <name type="common">Clubroot disease agent</name>
    <dbReference type="NCBI Taxonomy" id="37360"/>
    <lineage>
        <taxon>Eukaryota</taxon>
        <taxon>Sar</taxon>
        <taxon>Rhizaria</taxon>
        <taxon>Endomyxa</taxon>
        <taxon>Phytomyxea</taxon>
        <taxon>Plasmodiophorida</taxon>
        <taxon>Plasmodiophoridae</taxon>
        <taxon>Plasmodiophora</taxon>
    </lineage>
</organism>
<dbReference type="PROSITE" id="PS00287">
    <property type="entry name" value="CYSTATIN"/>
    <property type="match status" value="1"/>
</dbReference>
<dbReference type="SUPFAM" id="SSF54403">
    <property type="entry name" value="Cystatin/monellin"/>
    <property type="match status" value="1"/>
</dbReference>
<keyword evidence="5" id="KW-0789">Thiol protease inhibitor</keyword>
<evidence type="ECO:0000256" key="3">
    <source>
        <dbReference type="ARBA" id="ARBA00022490"/>
    </source>
</evidence>
<protein>
    <recommendedName>
        <fullName evidence="6">Cystatin domain-containing protein</fullName>
    </recommendedName>
</protein>
<comment type="subcellular location">
    <subcellularLocation>
        <location evidence="1">Cytoplasm</location>
    </subcellularLocation>
</comment>
<dbReference type="InterPro" id="IPR018073">
    <property type="entry name" value="Prot_inh_cystat_CS"/>
</dbReference>
<geneLocation type="mitochondrion" evidence="7"/>
<evidence type="ECO:0000256" key="2">
    <source>
        <dbReference type="ARBA" id="ARBA00009403"/>
    </source>
</evidence>
<evidence type="ECO:0000259" key="6">
    <source>
        <dbReference type="SMART" id="SM00043"/>
    </source>
</evidence>
<name>A0A3P3Y1C1_PLABS</name>
<dbReference type="GO" id="GO:0005829">
    <property type="term" value="C:cytosol"/>
    <property type="evidence" value="ECO:0007669"/>
    <property type="project" value="TreeGrafter"/>
</dbReference>
<sequence>MELQRERSILTTYSRRFLGPPTFDIMVVCGGRSDAMACDENAAKVAHAVRDGIASKAGVVFDRFEPVAYRRQVVAGLNYFFKVRVSGANDGFVHATVWMKPGGSTVVTDATAGHVESDDF</sequence>
<dbReference type="InterPro" id="IPR000010">
    <property type="entry name" value="Cystatin_dom"/>
</dbReference>
<dbReference type="Pfam" id="PF00031">
    <property type="entry name" value="Cystatin"/>
    <property type="match status" value="1"/>
</dbReference>
<evidence type="ECO:0000256" key="5">
    <source>
        <dbReference type="ARBA" id="ARBA00022704"/>
    </source>
</evidence>
<keyword evidence="7" id="KW-0496">Mitochondrion</keyword>